<evidence type="ECO:0000313" key="2">
    <source>
        <dbReference type="Proteomes" id="UP000031668"/>
    </source>
</evidence>
<name>A0A0C2MAJ2_THEKT</name>
<reference evidence="1 2" key="1">
    <citation type="journal article" date="2014" name="Genome Biol. Evol.">
        <title>The genome of the myxosporean Thelohanellus kitauei shows adaptations to nutrient acquisition within its fish host.</title>
        <authorList>
            <person name="Yang Y."/>
            <person name="Xiong J."/>
            <person name="Zhou Z."/>
            <person name="Huo F."/>
            <person name="Miao W."/>
            <person name="Ran C."/>
            <person name="Liu Y."/>
            <person name="Zhang J."/>
            <person name="Feng J."/>
            <person name="Wang M."/>
            <person name="Wang M."/>
            <person name="Wang L."/>
            <person name="Yao B."/>
        </authorList>
    </citation>
    <scope>NUCLEOTIDE SEQUENCE [LARGE SCALE GENOMIC DNA]</scope>
    <source>
        <strain evidence="1">Wuqing</strain>
    </source>
</reference>
<proteinExistence type="predicted"/>
<keyword evidence="2" id="KW-1185">Reference proteome</keyword>
<organism evidence="1 2">
    <name type="scientific">Thelohanellus kitauei</name>
    <name type="common">Myxosporean</name>
    <dbReference type="NCBI Taxonomy" id="669202"/>
    <lineage>
        <taxon>Eukaryota</taxon>
        <taxon>Metazoa</taxon>
        <taxon>Cnidaria</taxon>
        <taxon>Myxozoa</taxon>
        <taxon>Myxosporea</taxon>
        <taxon>Bivalvulida</taxon>
        <taxon>Platysporina</taxon>
        <taxon>Myxobolidae</taxon>
        <taxon>Thelohanellus</taxon>
    </lineage>
</organism>
<gene>
    <name evidence="1" type="ORF">RF11_12758</name>
</gene>
<dbReference type="Proteomes" id="UP000031668">
    <property type="component" value="Unassembled WGS sequence"/>
</dbReference>
<dbReference type="EMBL" id="JWZT01005339">
    <property type="protein sequence ID" value="KII61344.1"/>
    <property type="molecule type" value="Genomic_DNA"/>
</dbReference>
<accession>A0A0C2MAJ2</accession>
<dbReference type="AlphaFoldDB" id="A0A0C2MAJ2"/>
<evidence type="ECO:0000313" key="1">
    <source>
        <dbReference type="EMBL" id="KII61344.1"/>
    </source>
</evidence>
<sequence length="104" mass="12509">MNLVLFYHSRNFILTRILYTNHFFIHSQKLDQILDVSMMKKEDRTTFHHLYAPKKDISVYFNLDMVDRLGKRPNKSIRVLKRQNHHNISMMSITTKTVELDLLC</sequence>
<protein>
    <submittedName>
        <fullName evidence="1">Uncharacterized protein</fullName>
    </submittedName>
</protein>
<comment type="caution">
    <text evidence="1">The sequence shown here is derived from an EMBL/GenBank/DDBJ whole genome shotgun (WGS) entry which is preliminary data.</text>
</comment>